<evidence type="ECO:0000313" key="2">
    <source>
        <dbReference type="Proteomes" id="UP000308600"/>
    </source>
</evidence>
<accession>A0ACD3AEX4</accession>
<dbReference type="EMBL" id="ML208480">
    <property type="protein sequence ID" value="TFK64307.1"/>
    <property type="molecule type" value="Genomic_DNA"/>
</dbReference>
<organism evidence="1 2">
    <name type="scientific">Pluteus cervinus</name>
    <dbReference type="NCBI Taxonomy" id="181527"/>
    <lineage>
        <taxon>Eukaryota</taxon>
        <taxon>Fungi</taxon>
        <taxon>Dikarya</taxon>
        <taxon>Basidiomycota</taxon>
        <taxon>Agaricomycotina</taxon>
        <taxon>Agaricomycetes</taxon>
        <taxon>Agaricomycetidae</taxon>
        <taxon>Agaricales</taxon>
        <taxon>Pluteineae</taxon>
        <taxon>Pluteaceae</taxon>
        <taxon>Pluteus</taxon>
    </lineage>
</organism>
<gene>
    <name evidence="1" type="ORF">BDN72DRAFT_846699</name>
</gene>
<keyword evidence="2" id="KW-1185">Reference proteome</keyword>
<dbReference type="Proteomes" id="UP000308600">
    <property type="component" value="Unassembled WGS sequence"/>
</dbReference>
<sequence>MPHAVCISSPTKENVYYPYKKLKLTKIFSPDTSIESLPNELLASIFHYVCSPSEQRSATFVPGAYVSARSGEVDELPLTPTSPVIATPVAVSHVSRHWRALSTALPSLWTSVFITETSSSELLYNILVWSRLLPLDVEISLPRNSRPEYVLRLWRTLLLLAANLGRCKSLHVEAIGSQFVMLNKAFVNSCAAPWLESLRLVRLDKGDPSSFTLMDVNCYRLTHLHLDGVKWSSGEQMAFPCLDSVFLHNSESRCIANTLKLEHKTFQTFTVSDTFLMPWSFDNPVTHLHLSGAHAESNLLPQLDTQSPILSLTLSDLSAFAWGDIVHAFQENPARFNLPRLTTLTLMNFDTKNLILCAKFAEATKELRYLDLVEAEVEPFLDILKEGPEVWPELRRIRVDGREVWAVLEDDDVNDDGWAMD</sequence>
<evidence type="ECO:0000313" key="1">
    <source>
        <dbReference type="EMBL" id="TFK64307.1"/>
    </source>
</evidence>
<reference evidence="1 2" key="1">
    <citation type="journal article" date="2019" name="Nat. Ecol. Evol.">
        <title>Megaphylogeny resolves global patterns of mushroom evolution.</title>
        <authorList>
            <person name="Varga T."/>
            <person name="Krizsan K."/>
            <person name="Foldi C."/>
            <person name="Dima B."/>
            <person name="Sanchez-Garcia M."/>
            <person name="Sanchez-Ramirez S."/>
            <person name="Szollosi G.J."/>
            <person name="Szarkandi J.G."/>
            <person name="Papp V."/>
            <person name="Albert L."/>
            <person name="Andreopoulos W."/>
            <person name="Angelini C."/>
            <person name="Antonin V."/>
            <person name="Barry K.W."/>
            <person name="Bougher N.L."/>
            <person name="Buchanan P."/>
            <person name="Buyck B."/>
            <person name="Bense V."/>
            <person name="Catcheside P."/>
            <person name="Chovatia M."/>
            <person name="Cooper J."/>
            <person name="Damon W."/>
            <person name="Desjardin D."/>
            <person name="Finy P."/>
            <person name="Geml J."/>
            <person name="Haridas S."/>
            <person name="Hughes K."/>
            <person name="Justo A."/>
            <person name="Karasinski D."/>
            <person name="Kautmanova I."/>
            <person name="Kiss B."/>
            <person name="Kocsube S."/>
            <person name="Kotiranta H."/>
            <person name="LaButti K.M."/>
            <person name="Lechner B.E."/>
            <person name="Liimatainen K."/>
            <person name="Lipzen A."/>
            <person name="Lukacs Z."/>
            <person name="Mihaltcheva S."/>
            <person name="Morgado L.N."/>
            <person name="Niskanen T."/>
            <person name="Noordeloos M.E."/>
            <person name="Ohm R.A."/>
            <person name="Ortiz-Santana B."/>
            <person name="Ovrebo C."/>
            <person name="Racz N."/>
            <person name="Riley R."/>
            <person name="Savchenko A."/>
            <person name="Shiryaev A."/>
            <person name="Soop K."/>
            <person name="Spirin V."/>
            <person name="Szebenyi C."/>
            <person name="Tomsovsky M."/>
            <person name="Tulloss R.E."/>
            <person name="Uehling J."/>
            <person name="Grigoriev I.V."/>
            <person name="Vagvolgyi C."/>
            <person name="Papp T."/>
            <person name="Martin F.M."/>
            <person name="Miettinen O."/>
            <person name="Hibbett D.S."/>
            <person name="Nagy L.G."/>
        </authorList>
    </citation>
    <scope>NUCLEOTIDE SEQUENCE [LARGE SCALE GENOMIC DNA]</scope>
    <source>
        <strain evidence="1 2">NL-1719</strain>
    </source>
</reference>
<name>A0ACD3AEX4_9AGAR</name>
<proteinExistence type="predicted"/>
<protein>
    <submittedName>
        <fullName evidence="1">Uncharacterized protein</fullName>
    </submittedName>
</protein>